<protein>
    <recommendedName>
        <fullName evidence="4">Serine/threonine-protein kinase 1</fullName>
        <ecNumber evidence="3">2.7.11.1</ecNumber>
    </recommendedName>
</protein>
<dbReference type="Pfam" id="PF00069">
    <property type="entry name" value="Pkinase"/>
    <property type="match status" value="1"/>
</dbReference>
<accession>A0AAD3N3A1</accession>
<dbReference type="InterPro" id="IPR051138">
    <property type="entry name" value="PIM_Ser/Thr_kinase"/>
</dbReference>
<dbReference type="PANTHER" id="PTHR22984:SF25">
    <property type="entry name" value="PROTEIN KINASE DOMAIN-CONTAINING PROTEIN"/>
    <property type="match status" value="1"/>
</dbReference>
<keyword evidence="6" id="KW-0808">Transferase</keyword>
<keyword evidence="8 14" id="KW-0418">Kinase</keyword>
<dbReference type="Gene3D" id="3.30.200.20">
    <property type="entry name" value="Phosphorylase Kinase, domain 1"/>
    <property type="match status" value="1"/>
</dbReference>
<evidence type="ECO:0000256" key="6">
    <source>
        <dbReference type="ARBA" id="ARBA00022679"/>
    </source>
</evidence>
<keyword evidence="7" id="KW-0547">Nucleotide-binding</keyword>
<keyword evidence="5" id="KW-0723">Serine/threonine-protein kinase</keyword>
<evidence type="ECO:0000313" key="14">
    <source>
        <dbReference type="EMBL" id="GLD64749.1"/>
    </source>
</evidence>
<comment type="subcellular location">
    <subcellularLocation>
        <location evidence="1">Host cytoplasm</location>
    </subcellularLocation>
</comment>
<name>A0AAD3N3A1_LATJO</name>
<dbReference type="PROSITE" id="PS50011">
    <property type="entry name" value="PROTEIN_KINASE_DOM"/>
    <property type="match status" value="1"/>
</dbReference>
<evidence type="ECO:0000256" key="9">
    <source>
        <dbReference type="ARBA" id="ARBA00022840"/>
    </source>
</evidence>
<comment type="caution">
    <text evidence="14">The sequence shown here is derived from an EMBL/GenBank/DDBJ whole genome shotgun (WGS) entry which is preliminary data.</text>
</comment>
<gene>
    <name evidence="14" type="ORF">AKAME5_002927800</name>
</gene>
<evidence type="ECO:0000256" key="4">
    <source>
        <dbReference type="ARBA" id="ARBA00016885"/>
    </source>
</evidence>
<evidence type="ECO:0000256" key="3">
    <source>
        <dbReference type="ARBA" id="ARBA00012513"/>
    </source>
</evidence>
<dbReference type="GO" id="GO:0007346">
    <property type="term" value="P:regulation of mitotic cell cycle"/>
    <property type="evidence" value="ECO:0007669"/>
    <property type="project" value="TreeGrafter"/>
</dbReference>
<feature type="domain" description="Protein kinase" evidence="13">
    <location>
        <begin position="1"/>
        <end position="174"/>
    </location>
</feature>
<dbReference type="Gene3D" id="1.10.510.10">
    <property type="entry name" value="Transferase(Phosphotransferase) domain 1"/>
    <property type="match status" value="1"/>
</dbReference>
<dbReference type="GO" id="GO:0005524">
    <property type="term" value="F:ATP binding"/>
    <property type="evidence" value="ECO:0007669"/>
    <property type="project" value="UniProtKB-KW"/>
</dbReference>
<reference evidence="14" key="1">
    <citation type="submission" date="2022-08" db="EMBL/GenBank/DDBJ databases">
        <title>Genome sequencing of akame (Lates japonicus).</title>
        <authorList>
            <person name="Hashiguchi Y."/>
            <person name="Takahashi H."/>
        </authorList>
    </citation>
    <scope>NUCLEOTIDE SEQUENCE</scope>
    <source>
        <strain evidence="14">Kochi</strain>
    </source>
</reference>
<evidence type="ECO:0000256" key="5">
    <source>
        <dbReference type="ARBA" id="ARBA00022527"/>
    </source>
</evidence>
<dbReference type="PROSITE" id="PS00108">
    <property type="entry name" value="PROTEIN_KINASE_ST"/>
    <property type="match status" value="1"/>
</dbReference>
<evidence type="ECO:0000256" key="2">
    <source>
        <dbReference type="ARBA" id="ARBA00005505"/>
    </source>
</evidence>
<evidence type="ECO:0000256" key="11">
    <source>
        <dbReference type="ARBA" id="ARBA00047899"/>
    </source>
</evidence>
<dbReference type="SUPFAM" id="SSF56112">
    <property type="entry name" value="Protein kinase-like (PK-like)"/>
    <property type="match status" value="1"/>
</dbReference>
<keyword evidence="15" id="KW-1185">Reference proteome</keyword>
<evidence type="ECO:0000256" key="8">
    <source>
        <dbReference type="ARBA" id="ARBA00022777"/>
    </source>
</evidence>
<evidence type="ECO:0000256" key="12">
    <source>
        <dbReference type="ARBA" id="ARBA00048679"/>
    </source>
</evidence>
<keyword evidence="10" id="KW-1035">Host cytoplasm</keyword>
<dbReference type="InterPro" id="IPR011009">
    <property type="entry name" value="Kinase-like_dom_sf"/>
</dbReference>
<dbReference type="PANTHER" id="PTHR22984">
    <property type="entry name" value="SERINE/THREONINE-PROTEIN KINASE PIM"/>
    <property type="match status" value="1"/>
</dbReference>
<dbReference type="GO" id="GO:0043066">
    <property type="term" value="P:negative regulation of apoptotic process"/>
    <property type="evidence" value="ECO:0007669"/>
    <property type="project" value="TreeGrafter"/>
</dbReference>
<evidence type="ECO:0000256" key="1">
    <source>
        <dbReference type="ARBA" id="ARBA00004192"/>
    </source>
</evidence>
<evidence type="ECO:0000313" key="15">
    <source>
        <dbReference type="Proteomes" id="UP001279410"/>
    </source>
</evidence>
<keyword evidence="9" id="KW-0067">ATP-binding</keyword>
<dbReference type="InterPro" id="IPR008271">
    <property type="entry name" value="Ser/Thr_kinase_AS"/>
</dbReference>
<organism evidence="14 15">
    <name type="scientific">Lates japonicus</name>
    <name type="common">Japanese lates</name>
    <dbReference type="NCBI Taxonomy" id="270547"/>
    <lineage>
        <taxon>Eukaryota</taxon>
        <taxon>Metazoa</taxon>
        <taxon>Chordata</taxon>
        <taxon>Craniata</taxon>
        <taxon>Vertebrata</taxon>
        <taxon>Euteleostomi</taxon>
        <taxon>Actinopterygii</taxon>
        <taxon>Neopterygii</taxon>
        <taxon>Teleostei</taxon>
        <taxon>Neoteleostei</taxon>
        <taxon>Acanthomorphata</taxon>
        <taxon>Carangaria</taxon>
        <taxon>Carangaria incertae sedis</taxon>
        <taxon>Centropomidae</taxon>
        <taxon>Lates</taxon>
    </lineage>
</organism>
<dbReference type="EC" id="2.7.11.1" evidence="3"/>
<comment type="catalytic activity">
    <reaction evidence="12">
        <text>L-seryl-[protein] + ATP = O-phospho-L-seryl-[protein] + ADP + H(+)</text>
        <dbReference type="Rhea" id="RHEA:17989"/>
        <dbReference type="Rhea" id="RHEA-COMP:9863"/>
        <dbReference type="Rhea" id="RHEA-COMP:11604"/>
        <dbReference type="ChEBI" id="CHEBI:15378"/>
        <dbReference type="ChEBI" id="CHEBI:29999"/>
        <dbReference type="ChEBI" id="CHEBI:30616"/>
        <dbReference type="ChEBI" id="CHEBI:83421"/>
        <dbReference type="ChEBI" id="CHEBI:456216"/>
        <dbReference type="EC" id="2.7.11.1"/>
    </reaction>
</comment>
<sequence length="174" mass="19658">MRWDRVAQWGTLCGTVVPVEIVLLKKVAGTFGGVVQLLDWWKWVDSWLMVVERPEPAQDLFDYITEHGALDEAVAHGFFLQVLEAVCHCYTCNIVHRDIKDENLLVDLRTRQIKLIDFGSGAFIKDTAYTDMHEQILLHPWVTGSNSQQKDSIIFYAITADSSSSSSSSNQQSP</sequence>
<dbReference type="EMBL" id="BRZM01005597">
    <property type="protein sequence ID" value="GLD64749.1"/>
    <property type="molecule type" value="Genomic_DNA"/>
</dbReference>
<comment type="catalytic activity">
    <reaction evidence="11">
        <text>L-threonyl-[protein] + ATP = O-phospho-L-threonyl-[protein] + ADP + H(+)</text>
        <dbReference type="Rhea" id="RHEA:46608"/>
        <dbReference type="Rhea" id="RHEA-COMP:11060"/>
        <dbReference type="Rhea" id="RHEA-COMP:11605"/>
        <dbReference type="ChEBI" id="CHEBI:15378"/>
        <dbReference type="ChEBI" id="CHEBI:30013"/>
        <dbReference type="ChEBI" id="CHEBI:30616"/>
        <dbReference type="ChEBI" id="CHEBI:61977"/>
        <dbReference type="ChEBI" id="CHEBI:456216"/>
        <dbReference type="EC" id="2.7.11.1"/>
    </reaction>
</comment>
<dbReference type="AlphaFoldDB" id="A0AAD3N3A1"/>
<dbReference type="InterPro" id="IPR000719">
    <property type="entry name" value="Prot_kinase_dom"/>
</dbReference>
<dbReference type="SMART" id="SM00220">
    <property type="entry name" value="S_TKc"/>
    <property type="match status" value="1"/>
</dbReference>
<evidence type="ECO:0000259" key="13">
    <source>
        <dbReference type="PROSITE" id="PS50011"/>
    </source>
</evidence>
<evidence type="ECO:0000256" key="10">
    <source>
        <dbReference type="ARBA" id="ARBA00023200"/>
    </source>
</evidence>
<dbReference type="Proteomes" id="UP001279410">
    <property type="component" value="Unassembled WGS sequence"/>
</dbReference>
<evidence type="ECO:0000256" key="7">
    <source>
        <dbReference type="ARBA" id="ARBA00022741"/>
    </source>
</evidence>
<dbReference type="GO" id="GO:0005737">
    <property type="term" value="C:cytoplasm"/>
    <property type="evidence" value="ECO:0007669"/>
    <property type="project" value="TreeGrafter"/>
</dbReference>
<comment type="similarity">
    <text evidence="2">Belongs to the protein kinase superfamily. CAMK Ser/Thr protein kinase family. PIM subfamily.</text>
</comment>
<proteinExistence type="inferred from homology"/>
<dbReference type="GO" id="GO:0004674">
    <property type="term" value="F:protein serine/threonine kinase activity"/>
    <property type="evidence" value="ECO:0007669"/>
    <property type="project" value="UniProtKB-KW"/>
</dbReference>